<dbReference type="HOGENOM" id="CLU_758287_0_0_10"/>
<dbReference type="Gene3D" id="2.30.30.40">
    <property type="entry name" value="SH3 Domains"/>
    <property type="match status" value="1"/>
</dbReference>
<organism evidence="2 3">
    <name type="scientific">Nonlabens dokdonensis (strain DSM 17205 / KCTC 12402 / DSW-6)</name>
    <name type="common">Donghaeana dokdonensis</name>
    <dbReference type="NCBI Taxonomy" id="592029"/>
    <lineage>
        <taxon>Bacteria</taxon>
        <taxon>Pseudomonadati</taxon>
        <taxon>Bacteroidota</taxon>
        <taxon>Flavobacteriia</taxon>
        <taxon>Flavobacteriales</taxon>
        <taxon>Flavobacteriaceae</taxon>
        <taxon>Nonlabens</taxon>
    </lineage>
</organism>
<evidence type="ECO:0000313" key="3">
    <source>
        <dbReference type="Proteomes" id="UP000011173"/>
    </source>
</evidence>
<feature type="chain" id="PRO_5003985413" evidence="1">
    <location>
        <begin position="21"/>
        <end position="365"/>
    </location>
</feature>
<reference evidence="2 3" key="1">
    <citation type="journal article" date="2013" name="Genome Biol. Evol.">
        <title>Genomic makeup of the marine flavobacterium Nonlabens (Donghaeana) dokdonensis DSW-6 and identification of a novel class of rhodopsins.</title>
        <authorList>
            <person name="Kwon S.K."/>
            <person name="Kim B.K."/>
            <person name="Song J.Y."/>
            <person name="Kwak M.J."/>
            <person name="Lee C.H."/>
            <person name="Yoon J.H."/>
            <person name="Oh T.K."/>
            <person name="Kim J.F."/>
        </authorList>
    </citation>
    <scope>NUCLEOTIDE SEQUENCE [LARGE SCALE GENOMIC DNA]</scope>
    <source>
        <strain evidence="3">DSM 17205 / KCTC 12402 / DSW-6</strain>
    </source>
</reference>
<dbReference type="STRING" id="592029.DDD_1691"/>
<dbReference type="RefSeq" id="WP_015362315.1">
    <property type="nucleotide sequence ID" value="NC_020156.1"/>
</dbReference>
<protein>
    <submittedName>
        <fullName evidence="2">Uncharacterized protein</fullName>
    </submittedName>
</protein>
<dbReference type="KEGG" id="ndo:DDD_1691"/>
<dbReference type="OrthoDB" id="5984340at2"/>
<sequence length="365" mass="42348">MCKILKLTFFLLLLSCKQDARSNVTESDSIETDKKSVNIEEIDNKSYYNLETVTAFNGLTLRDAPNLNGQKIGKFKYRDQMEVIEAISTDTVIINDNGFLIPGTFVKVKDTDTDLEGYVFDGFLSNKDDLSDAYDVTYNQEINNDRFLSVYELEKSVVGIVIPINAEDSRFTFQDSLIMNSMHSDDEYKRSEYVLHDNTFAKIYQSNKLLEEYEHYLNQKFFLYGDTNTARSATVIDIGVSLDECQDQFIFLELEAPFDLSSYYFASEQMVKFSKVEQELKMRESEFNYYQNITNTYFDCGYAEDHRHVTLIGKLDNDTFMGYRSFEEYEEQGSSDPYRVLLQFKNGKIPVDYITYLDLFGCACL</sequence>
<feature type="signal peptide" evidence="1">
    <location>
        <begin position="1"/>
        <end position="20"/>
    </location>
</feature>
<dbReference type="EMBL" id="CP001397">
    <property type="protein sequence ID" value="AGC76818.1"/>
    <property type="molecule type" value="Genomic_DNA"/>
</dbReference>
<keyword evidence="1" id="KW-0732">Signal</keyword>
<dbReference type="Proteomes" id="UP000011173">
    <property type="component" value="Chromosome"/>
</dbReference>
<dbReference type="AlphaFoldDB" id="L7WD68"/>
<accession>L7WD68</accession>
<proteinExistence type="predicted"/>
<evidence type="ECO:0000313" key="2">
    <source>
        <dbReference type="EMBL" id="AGC76818.1"/>
    </source>
</evidence>
<dbReference type="PATRIC" id="fig|592029.3.peg.1674"/>
<name>L7WD68_NONDD</name>
<dbReference type="eggNOG" id="COG3103">
    <property type="taxonomic scope" value="Bacteria"/>
</dbReference>
<gene>
    <name evidence="2" type="ordered locus">DDD_1691</name>
</gene>
<evidence type="ECO:0000256" key="1">
    <source>
        <dbReference type="SAM" id="SignalP"/>
    </source>
</evidence>